<evidence type="ECO:0000313" key="3">
    <source>
        <dbReference type="Proteomes" id="UP000308197"/>
    </source>
</evidence>
<proteinExistence type="predicted"/>
<keyword evidence="3" id="KW-1185">Reference proteome</keyword>
<dbReference type="AlphaFoldDB" id="A0A5C3NQK4"/>
<sequence>MKAVTPHIYLLPDARIKHYSTPEDIRHIVLFVNGPTAVLTFVLPICDLQEPGAVAPKQFDDYLADVQGNALTRCEVSVAQRQLLRDIFVAYRAFYAGEVDPVHAPYAYPLFISLLLDVATSLEDHEPADDVLVEIVVWLRQIFPEELFGHNVPVVGHDDPTPLNDSGENVQPLEHPPTSSTSPAVHIDSGPLVGDPGAVASSIIKSTNAGPGCTAAEAELEETTVPAPAEKPEPSEALNAHPHGPTITTTPIPTAPVPERVPSNDAALHTLFPGGVPVGLLNAVLAADSCDATPWSPQSSTTPPHNDNRDHRPEDGLTTAQRNSYVRMLLSGEGDDFFPDGVPLQLIHDLLLAGPAASRARRARAPIPLPTAAVADLEELPHCAVPASTAAAGASAPDAPVLEEGGYESDGSMPSLRTVSDSSDSEDEQYVDDDDDYYDHADYDDL</sequence>
<reference evidence="2 3" key="1">
    <citation type="journal article" date="2019" name="Nat. Ecol. Evol.">
        <title>Megaphylogeny resolves global patterns of mushroom evolution.</title>
        <authorList>
            <person name="Varga T."/>
            <person name="Krizsan K."/>
            <person name="Foldi C."/>
            <person name="Dima B."/>
            <person name="Sanchez-Garcia M."/>
            <person name="Sanchez-Ramirez S."/>
            <person name="Szollosi G.J."/>
            <person name="Szarkandi J.G."/>
            <person name="Papp V."/>
            <person name="Albert L."/>
            <person name="Andreopoulos W."/>
            <person name="Angelini C."/>
            <person name="Antonin V."/>
            <person name="Barry K.W."/>
            <person name="Bougher N.L."/>
            <person name="Buchanan P."/>
            <person name="Buyck B."/>
            <person name="Bense V."/>
            <person name="Catcheside P."/>
            <person name="Chovatia M."/>
            <person name="Cooper J."/>
            <person name="Damon W."/>
            <person name="Desjardin D."/>
            <person name="Finy P."/>
            <person name="Geml J."/>
            <person name="Haridas S."/>
            <person name="Hughes K."/>
            <person name="Justo A."/>
            <person name="Karasinski D."/>
            <person name="Kautmanova I."/>
            <person name="Kiss B."/>
            <person name="Kocsube S."/>
            <person name="Kotiranta H."/>
            <person name="LaButti K.M."/>
            <person name="Lechner B.E."/>
            <person name="Liimatainen K."/>
            <person name="Lipzen A."/>
            <person name="Lukacs Z."/>
            <person name="Mihaltcheva S."/>
            <person name="Morgado L.N."/>
            <person name="Niskanen T."/>
            <person name="Noordeloos M.E."/>
            <person name="Ohm R.A."/>
            <person name="Ortiz-Santana B."/>
            <person name="Ovrebo C."/>
            <person name="Racz N."/>
            <person name="Riley R."/>
            <person name="Savchenko A."/>
            <person name="Shiryaev A."/>
            <person name="Soop K."/>
            <person name="Spirin V."/>
            <person name="Szebenyi C."/>
            <person name="Tomsovsky M."/>
            <person name="Tulloss R.E."/>
            <person name="Uehling J."/>
            <person name="Grigoriev I.V."/>
            <person name="Vagvolgyi C."/>
            <person name="Papp T."/>
            <person name="Martin F.M."/>
            <person name="Miettinen O."/>
            <person name="Hibbett D.S."/>
            <person name="Nagy L.G."/>
        </authorList>
    </citation>
    <scope>NUCLEOTIDE SEQUENCE [LARGE SCALE GENOMIC DNA]</scope>
    <source>
        <strain evidence="2 3">HHB13444</strain>
    </source>
</reference>
<protein>
    <submittedName>
        <fullName evidence="2">Uncharacterized protein</fullName>
    </submittedName>
</protein>
<evidence type="ECO:0000256" key="1">
    <source>
        <dbReference type="SAM" id="MobiDB-lite"/>
    </source>
</evidence>
<feature type="compositionally biased region" description="Low complexity" evidence="1">
    <location>
        <begin position="293"/>
        <end position="304"/>
    </location>
</feature>
<gene>
    <name evidence="2" type="ORF">K466DRAFT_606075</name>
</gene>
<evidence type="ECO:0000313" key="2">
    <source>
        <dbReference type="EMBL" id="TFK79531.1"/>
    </source>
</evidence>
<feature type="region of interest" description="Disordered" evidence="1">
    <location>
        <begin position="390"/>
        <end position="446"/>
    </location>
</feature>
<dbReference type="EMBL" id="ML212006">
    <property type="protein sequence ID" value="TFK79531.1"/>
    <property type="molecule type" value="Genomic_DNA"/>
</dbReference>
<feature type="region of interest" description="Disordered" evidence="1">
    <location>
        <begin position="204"/>
        <end position="261"/>
    </location>
</feature>
<feature type="region of interest" description="Disordered" evidence="1">
    <location>
        <begin position="292"/>
        <end position="318"/>
    </location>
</feature>
<name>A0A5C3NQK4_9APHY</name>
<feature type="compositionally biased region" description="Low complexity" evidence="1">
    <location>
        <begin position="390"/>
        <end position="400"/>
    </location>
</feature>
<accession>A0A5C3NQK4</accession>
<dbReference type="InParanoid" id="A0A5C3NQK4"/>
<dbReference type="Proteomes" id="UP000308197">
    <property type="component" value="Unassembled WGS sequence"/>
</dbReference>
<feature type="compositionally biased region" description="Low complexity" evidence="1">
    <location>
        <begin position="235"/>
        <end position="252"/>
    </location>
</feature>
<feature type="region of interest" description="Disordered" evidence="1">
    <location>
        <begin position="158"/>
        <end position="191"/>
    </location>
</feature>
<feature type="compositionally biased region" description="Basic and acidic residues" evidence="1">
    <location>
        <begin position="306"/>
        <end position="315"/>
    </location>
</feature>
<organism evidence="2 3">
    <name type="scientific">Polyporus arcularius HHB13444</name>
    <dbReference type="NCBI Taxonomy" id="1314778"/>
    <lineage>
        <taxon>Eukaryota</taxon>
        <taxon>Fungi</taxon>
        <taxon>Dikarya</taxon>
        <taxon>Basidiomycota</taxon>
        <taxon>Agaricomycotina</taxon>
        <taxon>Agaricomycetes</taxon>
        <taxon>Polyporales</taxon>
        <taxon>Polyporaceae</taxon>
        <taxon>Polyporus</taxon>
    </lineage>
</organism>
<feature type="compositionally biased region" description="Acidic residues" evidence="1">
    <location>
        <begin position="423"/>
        <end position="437"/>
    </location>
</feature>